<dbReference type="AlphaFoldDB" id="A0A2P2QE06"/>
<protein>
    <submittedName>
        <fullName evidence="2">Uncharacterized protein</fullName>
    </submittedName>
</protein>
<sequence>MWGFNQSAQQNELVLAGNENSKNG</sequence>
<accession>A0A2P2QE06</accession>
<dbReference type="EMBL" id="GGEC01084744">
    <property type="protein sequence ID" value="MBX65228.1"/>
    <property type="molecule type" value="Transcribed_RNA"/>
</dbReference>
<reference evidence="2" key="1">
    <citation type="submission" date="2018-02" db="EMBL/GenBank/DDBJ databases">
        <title>Rhizophora mucronata_Transcriptome.</title>
        <authorList>
            <person name="Meera S.P."/>
            <person name="Sreeshan A."/>
            <person name="Augustine A."/>
        </authorList>
    </citation>
    <scope>NUCLEOTIDE SEQUENCE</scope>
    <source>
        <tissue evidence="2">Leaf</tissue>
    </source>
</reference>
<evidence type="ECO:0000256" key="1">
    <source>
        <dbReference type="SAM" id="MobiDB-lite"/>
    </source>
</evidence>
<organism evidence="2">
    <name type="scientific">Rhizophora mucronata</name>
    <name type="common">Asiatic mangrove</name>
    <dbReference type="NCBI Taxonomy" id="61149"/>
    <lineage>
        <taxon>Eukaryota</taxon>
        <taxon>Viridiplantae</taxon>
        <taxon>Streptophyta</taxon>
        <taxon>Embryophyta</taxon>
        <taxon>Tracheophyta</taxon>
        <taxon>Spermatophyta</taxon>
        <taxon>Magnoliopsida</taxon>
        <taxon>eudicotyledons</taxon>
        <taxon>Gunneridae</taxon>
        <taxon>Pentapetalae</taxon>
        <taxon>rosids</taxon>
        <taxon>fabids</taxon>
        <taxon>Malpighiales</taxon>
        <taxon>Rhizophoraceae</taxon>
        <taxon>Rhizophora</taxon>
    </lineage>
</organism>
<name>A0A2P2QE06_RHIMU</name>
<proteinExistence type="predicted"/>
<feature type="region of interest" description="Disordered" evidence="1">
    <location>
        <begin position="1"/>
        <end position="24"/>
    </location>
</feature>
<evidence type="ECO:0000313" key="2">
    <source>
        <dbReference type="EMBL" id="MBX65228.1"/>
    </source>
</evidence>